<dbReference type="SMART" id="SM00496">
    <property type="entry name" value="IENR2"/>
    <property type="match status" value="3"/>
</dbReference>
<feature type="domain" description="Nuclease associated modular" evidence="1">
    <location>
        <begin position="12"/>
        <end position="30"/>
    </location>
</feature>
<protein>
    <recommendedName>
        <fullName evidence="1">Nuclease associated modular domain-containing protein</fullName>
    </recommendedName>
</protein>
<feature type="non-terminal residue" evidence="2">
    <location>
        <position position="135"/>
    </location>
</feature>
<evidence type="ECO:0000313" key="2">
    <source>
        <dbReference type="EMBL" id="KKM71534.1"/>
    </source>
</evidence>
<proteinExistence type="predicted"/>
<reference evidence="2" key="1">
    <citation type="journal article" date="2015" name="Nature">
        <title>Complex archaea that bridge the gap between prokaryotes and eukaryotes.</title>
        <authorList>
            <person name="Spang A."/>
            <person name="Saw J.H."/>
            <person name="Jorgensen S.L."/>
            <person name="Zaremba-Niedzwiedzka K."/>
            <person name="Martijn J."/>
            <person name="Lind A.E."/>
            <person name="van Eijk R."/>
            <person name="Schleper C."/>
            <person name="Guy L."/>
            <person name="Ettema T.J."/>
        </authorList>
    </citation>
    <scope>NUCLEOTIDE SEQUENCE</scope>
</reference>
<accession>A0A0F9JNZ4</accession>
<dbReference type="AlphaFoldDB" id="A0A0F9JNZ4"/>
<name>A0A0F9JNZ4_9ZZZZ</name>
<feature type="domain" description="Nuclease associated modular" evidence="1">
    <location>
        <begin position="62"/>
        <end position="78"/>
    </location>
</feature>
<dbReference type="Pfam" id="PF07460">
    <property type="entry name" value="NUMOD3"/>
    <property type="match status" value="1"/>
</dbReference>
<gene>
    <name evidence="2" type="ORF">LCGC14_1429710</name>
</gene>
<comment type="caution">
    <text evidence="2">The sequence shown here is derived from an EMBL/GenBank/DDBJ whole genome shotgun (WGS) entry which is preliminary data.</text>
</comment>
<feature type="domain" description="Nuclease associated modular" evidence="1">
    <location>
        <begin position="38"/>
        <end position="54"/>
    </location>
</feature>
<dbReference type="SUPFAM" id="SSF64496">
    <property type="entry name" value="DNA-binding domain of intron-encoded endonucleases"/>
    <property type="match status" value="2"/>
</dbReference>
<sequence>MDMPKGYIPWNKGKKNCFSKETLKKISDALKGKNHPCYGKKHSTATILKMRNIKLGKKNPFYGKKHTCEMTSKMSADRAKKYTGDKHWNWKGGITERIWGLRHTNKAKIWRTAVFERDNYTCQKCGSKDRKLLRV</sequence>
<dbReference type="GO" id="GO:0003677">
    <property type="term" value="F:DNA binding"/>
    <property type="evidence" value="ECO:0007669"/>
    <property type="project" value="InterPro"/>
</dbReference>
<dbReference type="InterPro" id="IPR003611">
    <property type="entry name" value="NUMOD3"/>
</dbReference>
<organism evidence="2">
    <name type="scientific">marine sediment metagenome</name>
    <dbReference type="NCBI Taxonomy" id="412755"/>
    <lineage>
        <taxon>unclassified sequences</taxon>
        <taxon>metagenomes</taxon>
        <taxon>ecological metagenomes</taxon>
    </lineage>
</organism>
<dbReference type="EMBL" id="LAZR01009618">
    <property type="protein sequence ID" value="KKM71534.1"/>
    <property type="molecule type" value="Genomic_DNA"/>
</dbReference>
<evidence type="ECO:0000259" key="1">
    <source>
        <dbReference type="SMART" id="SM00496"/>
    </source>
</evidence>